<dbReference type="InterPro" id="IPR007630">
    <property type="entry name" value="RNA_pol_sigma70_r4"/>
</dbReference>
<dbReference type="InterPro" id="IPR014284">
    <property type="entry name" value="RNA_pol_sigma-70_dom"/>
</dbReference>
<dbReference type="EMBL" id="LJYW01000001">
    <property type="protein sequence ID" value="KPL53720.1"/>
    <property type="molecule type" value="Genomic_DNA"/>
</dbReference>
<dbReference type="Pfam" id="PF04545">
    <property type="entry name" value="Sigma70_r4"/>
    <property type="match status" value="1"/>
</dbReference>
<feature type="domain" description="RNA polymerase sigma-70 region 4" evidence="7">
    <location>
        <begin position="129"/>
        <end position="178"/>
    </location>
</feature>
<dbReference type="Gene3D" id="1.10.1740.10">
    <property type="match status" value="1"/>
</dbReference>
<evidence type="ECO:0000256" key="4">
    <source>
        <dbReference type="ARBA" id="ARBA00023125"/>
    </source>
</evidence>
<dbReference type="STRING" id="665126.ABB55_17110"/>
<dbReference type="InterPro" id="IPR007627">
    <property type="entry name" value="RNA_pol_sigma70_r2"/>
</dbReference>
<evidence type="ECO:0000256" key="3">
    <source>
        <dbReference type="ARBA" id="ARBA00023082"/>
    </source>
</evidence>
<dbReference type="SUPFAM" id="SSF88659">
    <property type="entry name" value="Sigma3 and sigma4 domains of RNA polymerase sigma factors"/>
    <property type="match status" value="1"/>
</dbReference>
<dbReference type="Proteomes" id="UP000048984">
    <property type="component" value="Unassembled WGS sequence"/>
</dbReference>
<evidence type="ECO:0000313" key="8">
    <source>
        <dbReference type="EMBL" id="KPL53720.1"/>
    </source>
</evidence>
<dbReference type="SUPFAM" id="SSF88946">
    <property type="entry name" value="Sigma2 domain of RNA polymerase sigma factors"/>
    <property type="match status" value="1"/>
</dbReference>
<dbReference type="InterPro" id="IPR013324">
    <property type="entry name" value="RNA_pol_sigma_r3/r4-like"/>
</dbReference>
<accession>A0A0P6WGB6</accession>
<dbReference type="NCBIfam" id="TIGR02937">
    <property type="entry name" value="sigma70-ECF"/>
    <property type="match status" value="1"/>
</dbReference>
<evidence type="ECO:0000259" key="6">
    <source>
        <dbReference type="Pfam" id="PF04542"/>
    </source>
</evidence>
<dbReference type="GO" id="GO:0003677">
    <property type="term" value="F:DNA binding"/>
    <property type="evidence" value="ECO:0007669"/>
    <property type="project" value="UniProtKB-KW"/>
</dbReference>
<dbReference type="Pfam" id="PF04542">
    <property type="entry name" value="Sigma70_r2"/>
    <property type="match status" value="1"/>
</dbReference>
<evidence type="ECO:0000256" key="1">
    <source>
        <dbReference type="ARBA" id="ARBA00010641"/>
    </source>
</evidence>
<reference evidence="8 9" key="1">
    <citation type="submission" date="2015-09" db="EMBL/GenBank/DDBJ databases">
        <authorList>
            <person name="Jackson K.R."/>
            <person name="Lunt B.L."/>
            <person name="Fisher J.N.B."/>
            <person name="Gardner A.V."/>
            <person name="Bailey M.E."/>
            <person name="Deus L.M."/>
            <person name="Earl A.S."/>
            <person name="Gibby P.D."/>
            <person name="Hartmann K.A."/>
            <person name="Liu J.E."/>
            <person name="Manci A.M."/>
            <person name="Nielsen D.A."/>
            <person name="Solomon M.B."/>
            <person name="Breakwell D.P."/>
            <person name="Burnett S.H."/>
            <person name="Grose J.H."/>
        </authorList>
    </citation>
    <scope>NUCLEOTIDE SEQUENCE [LARGE SCALE GENOMIC DNA]</scope>
    <source>
        <strain evidence="8 9">16</strain>
    </source>
</reference>
<feature type="domain" description="RNA polymerase sigma-70 region 2" evidence="6">
    <location>
        <begin position="27"/>
        <end position="94"/>
    </location>
</feature>
<proteinExistence type="inferred from homology"/>
<keyword evidence="9" id="KW-1185">Reference proteome</keyword>
<dbReference type="GO" id="GO:0016987">
    <property type="term" value="F:sigma factor activity"/>
    <property type="evidence" value="ECO:0007669"/>
    <property type="project" value="UniProtKB-KW"/>
</dbReference>
<reference evidence="8 9" key="2">
    <citation type="submission" date="2015-10" db="EMBL/GenBank/DDBJ databases">
        <title>Draft Genome Sequence of Prosthecomicrobium hirschii ATCC 27832.</title>
        <authorList>
            <person name="Daniel J."/>
            <person name="Givan S.A."/>
            <person name="Brun Y.V."/>
            <person name="Brown P.J."/>
        </authorList>
    </citation>
    <scope>NUCLEOTIDE SEQUENCE [LARGE SCALE GENOMIC DNA]</scope>
    <source>
        <strain evidence="8 9">16</strain>
    </source>
</reference>
<organism evidence="8 9">
    <name type="scientific">Prosthecodimorpha hirschii</name>
    <dbReference type="NCBI Taxonomy" id="665126"/>
    <lineage>
        <taxon>Bacteria</taxon>
        <taxon>Pseudomonadati</taxon>
        <taxon>Pseudomonadota</taxon>
        <taxon>Alphaproteobacteria</taxon>
        <taxon>Hyphomicrobiales</taxon>
        <taxon>Ancalomicrobiaceae</taxon>
        <taxon>Prosthecodimorpha</taxon>
    </lineage>
</organism>
<keyword evidence="5" id="KW-0804">Transcription</keyword>
<evidence type="ECO:0000313" key="9">
    <source>
        <dbReference type="Proteomes" id="UP000048984"/>
    </source>
</evidence>
<dbReference type="InterPro" id="IPR039425">
    <property type="entry name" value="RNA_pol_sigma-70-like"/>
</dbReference>
<evidence type="ECO:0000256" key="2">
    <source>
        <dbReference type="ARBA" id="ARBA00023015"/>
    </source>
</evidence>
<comment type="similarity">
    <text evidence="1">Belongs to the sigma-70 factor family. ECF subfamily.</text>
</comment>
<evidence type="ECO:0000259" key="7">
    <source>
        <dbReference type="Pfam" id="PF04545"/>
    </source>
</evidence>
<evidence type="ECO:0000256" key="5">
    <source>
        <dbReference type="ARBA" id="ARBA00023163"/>
    </source>
</evidence>
<dbReference type="InterPro" id="IPR036388">
    <property type="entry name" value="WH-like_DNA-bd_sf"/>
</dbReference>
<keyword evidence="4" id="KW-0238">DNA-binding</keyword>
<dbReference type="AlphaFoldDB" id="A0A0P6WGB6"/>
<dbReference type="RefSeq" id="WP_054359884.1">
    <property type="nucleotide sequence ID" value="NZ_LJYW01000001.1"/>
</dbReference>
<dbReference type="PANTHER" id="PTHR43133">
    <property type="entry name" value="RNA POLYMERASE ECF-TYPE SIGMA FACTO"/>
    <property type="match status" value="1"/>
</dbReference>
<dbReference type="OrthoDB" id="9784272at2"/>
<name>A0A0P6WGB6_9HYPH</name>
<dbReference type="GO" id="GO:0006352">
    <property type="term" value="P:DNA-templated transcription initiation"/>
    <property type="evidence" value="ECO:0007669"/>
    <property type="project" value="InterPro"/>
</dbReference>
<dbReference type="CDD" id="cd06171">
    <property type="entry name" value="Sigma70_r4"/>
    <property type="match status" value="1"/>
</dbReference>
<dbReference type="Gene3D" id="1.10.10.10">
    <property type="entry name" value="Winged helix-like DNA-binding domain superfamily/Winged helix DNA-binding domain"/>
    <property type="match status" value="1"/>
</dbReference>
<dbReference type="PANTHER" id="PTHR43133:SF62">
    <property type="entry name" value="RNA POLYMERASE SIGMA FACTOR SIGZ"/>
    <property type="match status" value="1"/>
</dbReference>
<dbReference type="InterPro" id="IPR013325">
    <property type="entry name" value="RNA_pol_sigma_r2"/>
</dbReference>
<comment type="caution">
    <text evidence="8">The sequence shown here is derived from an EMBL/GenBank/DDBJ whole genome shotgun (WGS) entry which is preliminary data.</text>
</comment>
<protein>
    <submittedName>
        <fullName evidence="8">RNA polymerase subunit sigma</fullName>
    </submittedName>
</protein>
<keyword evidence="3" id="KW-0731">Sigma factor</keyword>
<keyword evidence="2" id="KW-0805">Transcription regulation</keyword>
<sequence>MASERDEFADLVERIARHRDREAFGRLFDHFTPRLEAYLIRLGSDAGSAEELAQEAMVTLWRKAALFDRTKSSVGTWLYRIARNRRIDAHRRNRDAALDPEEPLLQPSAPEDADEIIDARRREDKIRVALAVLPPEQIELVRLAFYSGLSHSQIAEQSGLPLGTVKSRIRLAFSRLRKALEDDGLTEF</sequence>
<gene>
    <name evidence="8" type="ORF">ABB55_17110</name>
</gene>